<feature type="transmembrane region" description="Helical" evidence="1">
    <location>
        <begin position="95"/>
        <end position="115"/>
    </location>
</feature>
<protein>
    <submittedName>
        <fullName evidence="2">Uncharacterized protein</fullName>
    </submittedName>
</protein>
<gene>
    <name evidence="2" type="ORF">EB1_02210</name>
</gene>
<keyword evidence="1" id="KW-1133">Transmembrane helix</keyword>
<keyword evidence="3" id="KW-1185">Reference proteome</keyword>
<evidence type="ECO:0000256" key="1">
    <source>
        <dbReference type="SAM" id="Phobius"/>
    </source>
</evidence>
<comment type="caution">
    <text evidence="2">The sequence shown here is derived from an EMBL/GenBank/DDBJ whole genome shotgun (WGS) entry which is preliminary data.</text>
</comment>
<organism evidence="2 3">
    <name type="scientific">Empedobacter brevis NBRC 14943 = ATCC 43319</name>
    <dbReference type="NCBI Taxonomy" id="1218108"/>
    <lineage>
        <taxon>Bacteria</taxon>
        <taxon>Pseudomonadati</taxon>
        <taxon>Bacteroidota</taxon>
        <taxon>Flavobacteriia</taxon>
        <taxon>Flavobacteriales</taxon>
        <taxon>Weeksellaceae</taxon>
        <taxon>Empedobacter</taxon>
    </lineage>
</organism>
<keyword evidence="1" id="KW-0472">Membrane</keyword>
<dbReference type="EMBL" id="BJXC01000001">
    <property type="protein sequence ID" value="GEM50431.1"/>
    <property type="molecule type" value="Genomic_DNA"/>
</dbReference>
<dbReference type="Proteomes" id="UP000321245">
    <property type="component" value="Unassembled WGS sequence"/>
</dbReference>
<evidence type="ECO:0000313" key="3">
    <source>
        <dbReference type="Proteomes" id="UP000321245"/>
    </source>
</evidence>
<feature type="transmembrane region" description="Helical" evidence="1">
    <location>
        <begin position="20"/>
        <end position="40"/>
    </location>
</feature>
<sequence>MPKKVKLSLFKYSFQYMKYINYILLVFSAIISIFLFVVSAKQIEVVPNKNASYKSEQIMIIEKSKNIQQIKGIAENSIEKENMLYNQLSEFAAQINTWVILLFVLQLIMGILFFLQFQKNKKNLQ</sequence>
<accession>A0A511NDN5</accession>
<dbReference type="AlphaFoldDB" id="A0A511NDN5"/>
<proteinExistence type="predicted"/>
<keyword evidence="1" id="KW-0812">Transmembrane</keyword>
<reference evidence="2 3" key="1">
    <citation type="submission" date="2019-07" db="EMBL/GenBank/DDBJ databases">
        <title>Whole genome shotgun sequence of Empedobacter brevis NBRC 14943.</title>
        <authorList>
            <person name="Hosoyama A."/>
            <person name="Uohara A."/>
            <person name="Ohji S."/>
            <person name="Ichikawa N."/>
        </authorList>
    </citation>
    <scope>NUCLEOTIDE SEQUENCE [LARGE SCALE GENOMIC DNA]</scope>
    <source>
        <strain evidence="2 3">NBRC 14943</strain>
    </source>
</reference>
<name>A0A511NDN5_9FLAO</name>
<evidence type="ECO:0000313" key="2">
    <source>
        <dbReference type="EMBL" id="GEM50431.1"/>
    </source>
</evidence>
<dbReference type="STRING" id="1218108.GCA_000382425_00219"/>